<name>A0A1W1CII5_9ZZZZ</name>
<dbReference type="PROSITE" id="PS51502">
    <property type="entry name" value="S_R_A_B_BARREL"/>
    <property type="match status" value="1"/>
</dbReference>
<organism evidence="2">
    <name type="scientific">hydrothermal vent metagenome</name>
    <dbReference type="NCBI Taxonomy" id="652676"/>
    <lineage>
        <taxon>unclassified sequences</taxon>
        <taxon>metagenomes</taxon>
        <taxon>ecological metagenomes</taxon>
    </lineage>
</organism>
<feature type="domain" description="Stress-response A/B barrel" evidence="1">
    <location>
        <begin position="2"/>
        <end position="94"/>
    </location>
</feature>
<gene>
    <name evidence="2" type="ORF">MNB_SV-12-232</name>
</gene>
<dbReference type="InterPro" id="IPR013097">
    <property type="entry name" value="Dabb"/>
</dbReference>
<dbReference type="EMBL" id="FPHE01000145">
    <property type="protein sequence ID" value="SFV65700.1"/>
    <property type="molecule type" value="Genomic_DNA"/>
</dbReference>
<dbReference type="Pfam" id="PF07876">
    <property type="entry name" value="Dabb"/>
    <property type="match status" value="1"/>
</dbReference>
<dbReference type="PANTHER" id="PTHR37832">
    <property type="entry name" value="BLL2683 PROTEIN"/>
    <property type="match status" value="1"/>
</dbReference>
<accession>A0A1W1CII5</accession>
<protein>
    <submittedName>
        <fullName evidence="2">Stress responsive alpha-beta barrel domain protein Dabb</fullName>
    </submittedName>
</protein>
<dbReference type="InterPro" id="IPR011008">
    <property type="entry name" value="Dimeric_a/b-barrel"/>
</dbReference>
<dbReference type="PANTHER" id="PTHR37832:SF1">
    <property type="entry name" value="STRESS-RESPONSE A_B BARREL DOMAIN-CONTAINING PROTEIN"/>
    <property type="match status" value="1"/>
</dbReference>
<evidence type="ECO:0000259" key="1">
    <source>
        <dbReference type="PROSITE" id="PS51502"/>
    </source>
</evidence>
<dbReference type="AlphaFoldDB" id="A0A1W1CII5"/>
<proteinExistence type="predicted"/>
<dbReference type="SUPFAM" id="SSF54909">
    <property type="entry name" value="Dimeric alpha+beta barrel"/>
    <property type="match status" value="1"/>
</dbReference>
<reference evidence="2" key="1">
    <citation type="submission" date="2016-10" db="EMBL/GenBank/DDBJ databases">
        <authorList>
            <person name="de Groot N.N."/>
        </authorList>
    </citation>
    <scope>NUCLEOTIDE SEQUENCE</scope>
</reference>
<evidence type="ECO:0000313" key="2">
    <source>
        <dbReference type="EMBL" id="SFV65700.1"/>
    </source>
</evidence>
<dbReference type="SMART" id="SM00886">
    <property type="entry name" value="Dabb"/>
    <property type="match status" value="1"/>
</dbReference>
<sequence>MVKHIVMFDFKDENKQENIAKAKEMLEALVDSVPSLNSIEVGINFSQEARAMDLSIYTEFDDRAGLEAYANHPEHLKVVEFIKRVVISSKVSDYITSVS</sequence>
<dbReference type="Gene3D" id="3.30.70.100">
    <property type="match status" value="1"/>
</dbReference>